<evidence type="ECO:0000259" key="2">
    <source>
        <dbReference type="SMART" id="SM00014"/>
    </source>
</evidence>
<gene>
    <name evidence="3" type="ORF">CLEI1391_LOCUS15412</name>
</gene>
<reference evidence="3" key="1">
    <citation type="submission" date="2021-01" db="EMBL/GenBank/DDBJ databases">
        <authorList>
            <person name="Corre E."/>
            <person name="Pelletier E."/>
            <person name="Niang G."/>
            <person name="Scheremetjew M."/>
            <person name="Finn R."/>
            <person name="Kale V."/>
            <person name="Holt S."/>
            <person name="Cochrane G."/>
            <person name="Meng A."/>
            <person name="Brown T."/>
            <person name="Cohen L."/>
        </authorList>
    </citation>
    <scope>NUCLEOTIDE SEQUENCE</scope>
    <source>
        <strain evidence="3">SAG 11-49</strain>
    </source>
</reference>
<keyword evidence="1" id="KW-0812">Transmembrane</keyword>
<dbReference type="PANTHER" id="PTHR14969:SF13">
    <property type="entry name" value="AT30094P"/>
    <property type="match status" value="1"/>
</dbReference>
<keyword evidence="1" id="KW-1133">Transmembrane helix</keyword>
<feature type="transmembrane region" description="Helical" evidence="1">
    <location>
        <begin position="122"/>
        <end position="147"/>
    </location>
</feature>
<dbReference type="EMBL" id="HBFB01027561">
    <property type="protein sequence ID" value="CAD8691112.1"/>
    <property type="molecule type" value="Transcribed_RNA"/>
</dbReference>
<dbReference type="AlphaFoldDB" id="A0A7S0WXY9"/>
<accession>A0A7S0WXY9</accession>
<sequence length="187" mass="20005">MRLLNIINQNSKWVASLVFLYGISQLGRAHACWCALGVIVLSYACKGLKHVIRQPRPPGSRKKDPGMPSNHATGIMYCAGYYAATAHDLTPLRVATHAAAVSVAAGMTWLRVYHGQHTASQVVAGAVLGGGGAVVWHAAGAAGALGVLQGHEVLRRTLYTICIAAFTNFFIKGYRKARRKLLEQKAG</sequence>
<protein>
    <recommendedName>
        <fullName evidence="2">Phosphatidic acid phosphatase type 2/haloperoxidase domain-containing protein</fullName>
    </recommendedName>
</protein>
<feature type="transmembrane region" description="Helical" evidence="1">
    <location>
        <begin position="153"/>
        <end position="171"/>
    </location>
</feature>
<dbReference type="PANTHER" id="PTHR14969">
    <property type="entry name" value="SPHINGOSINE-1-PHOSPHATE PHOSPHOHYDROLASE"/>
    <property type="match status" value="1"/>
</dbReference>
<dbReference type="Gene3D" id="1.20.144.10">
    <property type="entry name" value="Phosphatidic acid phosphatase type 2/haloperoxidase"/>
    <property type="match status" value="1"/>
</dbReference>
<organism evidence="3">
    <name type="scientific">Chlamydomonas leiostraca</name>
    <dbReference type="NCBI Taxonomy" id="1034604"/>
    <lineage>
        <taxon>Eukaryota</taxon>
        <taxon>Viridiplantae</taxon>
        <taxon>Chlorophyta</taxon>
        <taxon>core chlorophytes</taxon>
        <taxon>Chlorophyceae</taxon>
        <taxon>CS clade</taxon>
        <taxon>Chlamydomonadales</taxon>
        <taxon>Chlamydomonadaceae</taxon>
        <taxon>Chlamydomonas</taxon>
    </lineage>
</organism>
<keyword evidence="1" id="KW-0472">Membrane</keyword>
<dbReference type="GO" id="GO:0042392">
    <property type="term" value="F:sphingosine-1-phosphate phosphatase activity"/>
    <property type="evidence" value="ECO:0007669"/>
    <property type="project" value="TreeGrafter"/>
</dbReference>
<dbReference type="Pfam" id="PF01569">
    <property type="entry name" value="PAP2"/>
    <property type="match status" value="1"/>
</dbReference>
<dbReference type="SUPFAM" id="SSF48317">
    <property type="entry name" value="Acid phosphatase/Vanadium-dependent haloperoxidase"/>
    <property type="match status" value="1"/>
</dbReference>
<name>A0A7S0WXY9_9CHLO</name>
<feature type="domain" description="Phosphatidic acid phosphatase type 2/haloperoxidase" evidence="2">
    <location>
        <begin position="31"/>
        <end position="137"/>
    </location>
</feature>
<dbReference type="InterPro" id="IPR036938">
    <property type="entry name" value="PAP2/HPO_sf"/>
</dbReference>
<dbReference type="SMART" id="SM00014">
    <property type="entry name" value="acidPPc"/>
    <property type="match status" value="1"/>
</dbReference>
<dbReference type="InterPro" id="IPR000326">
    <property type="entry name" value="PAP2/HPO"/>
</dbReference>
<proteinExistence type="predicted"/>
<evidence type="ECO:0000313" key="3">
    <source>
        <dbReference type="EMBL" id="CAD8691112.1"/>
    </source>
</evidence>
<evidence type="ECO:0000256" key="1">
    <source>
        <dbReference type="SAM" id="Phobius"/>
    </source>
</evidence>